<dbReference type="AlphaFoldDB" id="A0A0R3RP39"/>
<dbReference type="GO" id="GO:0016491">
    <property type="term" value="F:oxidoreductase activity"/>
    <property type="evidence" value="ECO:0007669"/>
    <property type="project" value="UniProtKB-KW"/>
</dbReference>
<reference evidence="3" key="1">
    <citation type="submission" date="2017-02" db="UniProtKB">
        <authorList>
            <consortium name="WormBaseParasite"/>
        </authorList>
    </citation>
    <scope>IDENTIFICATION</scope>
</reference>
<evidence type="ECO:0000313" key="2">
    <source>
        <dbReference type="Proteomes" id="UP000050640"/>
    </source>
</evidence>
<keyword evidence="1" id="KW-0560">Oxidoreductase</keyword>
<dbReference type="SUPFAM" id="SSF51735">
    <property type="entry name" value="NAD(P)-binding Rossmann-fold domains"/>
    <property type="match status" value="1"/>
</dbReference>
<dbReference type="PANTHER" id="PTHR43313">
    <property type="entry name" value="SHORT-CHAIN DEHYDROGENASE/REDUCTASE FAMILY 9C"/>
    <property type="match status" value="1"/>
</dbReference>
<dbReference type="InterPro" id="IPR002347">
    <property type="entry name" value="SDR_fam"/>
</dbReference>
<sequence length="147" mass="16937">GRIVLCSSAVTVFTAPSGGPYSTSKFAVEAYSIVIRHELQPYGVDVIEIVPGCFKTGLFNVQRLKKSIDTVWCRASQEMRDEYEYDYNEKVRTYMTVVQSRILNKNTTRVIDSYHEAVVAKRPKLLYRIGWDVLLAFFLFSWLPVRL</sequence>
<dbReference type="InterPro" id="IPR020904">
    <property type="entry name" value="Sc_DH/Rdtase_CS"/>
</dbReference>
<protein>
    <submittedName>
        <fullName evidence="3">SDR family NAD(P)-dependent oxidoreductase</fullName>
    </submittedName>
</protein>
<dbReference type="InterPro" id="IPR036291">
    <property type="entry name" value="NAD(P)-bd_dom_sf"/>
</dbReference>
<evidence type="ECO:0000313" key="3">
    <source>
        <dbReference type="WBParaSite" id="EEL_0000325101-mRNA-1"/>
    </source>
</evidence>
<dbReference type="Gene3D" id="3.40.50.720">
    <property type="entry name" value="NAD(P)-binding Rossmann-like Domain"/>
    <property type="match status" value="1"/>
</dbReference>
<organism evidence="2 3">
    <name type="scientific">Elaeophora elaphi</name>
    <dbReference type="NCBI Taxonomy" id="1147741"/>
    <lineage>
        <taxon>Eukaryota</taxon>
        <taxon>Metazoa</taxon>
        <taxon>Ecdysozoa</taxon>
        <taxon>Nematoda</taxon>
        <taxon>Chromadorea</taxon>
        <taxon>Rhabditida</taxon>
        <taxon>Spirurina</taxon>
        <taxon>Spiruromorpha</taxon>
        <taxon>Filarioidea</taxon>
        <taxon>Onchocercidae</taxon>
        <taxon>Elaeophora</taxon>
    </lineage>
</organism>
<dbReference type="WBParaSite" id="EEL_0000325101-mRNA-1">
    <property type="protein sequence ID" value="EEL_0000325101-mRNA-1"/>
    <property type="gene ID" value="EEL_0000325101"/>
</dbReference>
<accession>A0A0R3RP39</accession>
<dbReference type="PROSITE" id="PS00061">
    <property type="entry name" value="ADH_SHORT"/>
    <property type="match status" value="1"/>
</dbReference>
<dbReference type="PANTHER" id="PTHR43313:SF1">
    <property type="entry name" value="3BETA-HYDROXYSTEROID DEHYDROGENASE DHS-16"/>
    <property type="match status" value="1"/>
</dbReference>
<dbReference type="STRING" id="1147741.A0A0R3RP39"/>
<dbReference type="Pfam" id="PF00106">
    <property type="entry name" value="adh_short"/>
    <property type="match status" value="1"/>
</dbReference>
<dbReference type="Proteomes" id="UP000050640">
    <property type="component" value="Unplaced"/>
</dbReference>
<proteinExistence type="predicted"/>
<name>A0A0R3RP39_9BILA</name>
<evidence type="ECO:0000256" key="1">
    <source>
        <dbReference type="ARBA" id="ARBA00023002"/>
    </source>
</evidence>
<keyword evidence="2" id="KW-1185">Reference proteome</keyword>
<dbReference type="GO" id="GO:0008202">
    <property type="term" value="P:steroid metabolic process"/>
    <property type="evidence" value="ECO:0007669"/>
    <property type="project" value="TreeGrafter"/>
</dbReference>